<name>A0A7T5R3Y2_9BACT</name>
<proteinExistence type="predicted"/>
<reference evidence="2 3" key="1">
    <citation type="submission" date="2020-07" db="EMBL/GenBank/DDBJ databases">
        <title>Huge and variable diversity of episymbiotic CPR bacteria and DPANN archaea in groundwater ecosystems.</title>
        <authorList>
            <person name="He C.Y."/>
            <person name="Keren R."/>
            <person name="Whittaker M."/>
            <person name="Farag I.F."/>
            <person name="Doudna J."/>
            <person name="Cate J.H.D."/>
            <person name="Banfield J.F."/>
        </authorList>
    </citation>
    <scope>NUCLEOTIDE SEQUENCE [LARGE SCALE GENOMIC DNA]</scope>
    <source>
        <strain evidence="2">NC_groundwater_70_Ag_B-0.1um_54_66</strain>
    </source>
</reference>
<keyword evidence="1" id="KW-0812">Transmembrane</keyword>
<accession>A0A7T5R3Y2</accession>
<feature type="transmembrane region" description="Helical" evidence="1">
    <location>
        <begin position="12"/>
        <end position="34"/>
    </location>
</feature>
<evidence type="ECO:0000256" key="1">
    <source>
        <dbReference type="SAM" id="Phobius"/>
    </source>
</evidence>
<organism evidence="2 3">
    <name type="scientific">Micavibrio aeruginosavorus</name>
    <dbReference type="NCBI Taxonomy" id="349221"/>
    <lineage>
        <taxon>Bacteria</taxon>
        <taxon>Pseudomonadati</taxon>
        <taxon>Bdellovibrionota</taxon>
        <taxon>Bdellovibrionia</taxon>
        <taxon>Bdellovibrionales</taxon>
        <taxon>Pseudobdellovibrionaceae</taxon>
        <taxon>Micavibrio</taxon>
    </lineage>
</organism>
<gene>
    <name evidence="2" type="ORF">HYS17_04675</name>
</gene>
<sequence length="149" mass="16353">MDVSVETYLVVALAFAVFSAVTAIGSSLVLGIGFERLRAGFEVVRKQTAYFSDAIFTLEKRVDEQDVKMATGGINTDKAESLVRHAENLLTELTHVARGMKADAESSVKEDARPMTIEVKNESLPTTIAHYASQWGDLGKDDKRQITLM</sequence>
<keyword evidence="1" id="KW-1133">Transmembrane helix</keyword>
<protein>
    <submittedName>
        <fullName evidence="2">Uncharacterized protein</fullName>
    </submittedName>
</protein>
<evidence type="ECO:0000313" key="3">
    <source>
        <dbReference type="Proteomes" id="UP000595362"/>
    </source>
</evidence>
<keyword evidence="1" id="KW-0472">Membrane</keyword>
<dbReference type="Proteomes" id="UP000595362">
    <property type="component" value="Chromosome"/>
</dbReference>
<dbReference type="EMBL" id="CP066681">
    <property type="protein sequence ID" value="QQG37064.1"/>
    <property type="molecule type" value="Genomic_DNA"/>
</dbReference>
<dbReference type="AlphaFoldDB" id="A0A7T5R3Y2"/>
<evidence type="ECO:0000313" key="2">
    <source>
        <dbReference type="EMBL" id="QQG37064.1"/>
    </source>
</evidence>